<dbReference type="AlphaFoldDB" id="A0A5B7E7X6"/>
<feature type="domain" description="NACHT" evidence="2">
    <location>
        <begin position="243"/>
        <end position="362"/>
    </location>
</feature>
<dbReference type="EMBL" id="VSRR010002070">
    <property type="protein sequence ID" value="MPC29435.1"/>
    <property type="molecule type" value="Genomic_DNA"/>
</dbReference>
<evidence type="ECO:0000256" key="1">
    <source>
        <dbReference type="SAM" id="Coils"/>
    </source>
</evidence>
<dbReference type="InterPro" id="IPR007111">
    <property type="entry name" value="NACHT_NTPase"/>
</dbReference>
<organism evidence="3 4">
    <name type="scientific">Portunus trituberculatus</name>
    <name type="common">Swimming crab</name>
    <name type="synonym">Neptunus trituberculatus</name>
    <dbReference type="NCBI Taxonomy" id="210409"/>
    <lineage>
        <taxon>Eukaryota</taxon>
        <taxon>Metazoa</taxon>
        <taxon>Ecdysozoa</taxon>
        <taxon>Arthropoda</taxon>
        <taxon>Crustacea</taxon>
        <taxon>Multicrustacea</taxon>
        <taxon>Malacostraca</taxon>
        <taxon>Eumalacostraca</taxon>
        <taxon>Eucarida</taxon>
        <taxon>Decapoda</taxon>
        <taxon>Pleocyemata</taxon>
        <taxon>Brachyura</taxon>
        <taxon>Eubrachyura</taxon>
        <taxon>Portunoidea</taxon>
        <taxon>Portunidae</taxon>
        <taxon>Portuninae</taxon>
        <taxon>Portunus</taxon>
    </lineage>
</organism>
<name>A0A5B7E7X6_PORTR</name>
<evidence type="ECO:0000313" key="4">
    <source>
        <dbReference type="Proteomes" id="UP000324222"/>
    </source>
</evidence>
<dbReference type="Gene3D" id="3.40.50.300">
    <property type="entry name" value="P-loop containing nucleotide triphosphate hydrolases"/>
    <property type="match status" value="1"/>
</dbReference>
<dbReference type="InterPro" id="IPR027417">
    <property type="entry name" value="P-loop_NTPase"/>
</dbReference>
<dbReference type="Pfam" id="PF05729">
    <property type="entry name" value="NACHT"/>
    <property type="match status" value="1"/>
</dbReference>
<gene>
    <name evidence="3" type="ORF">E2C01_022665</name>
</gene>
<sequence>MMQVKKENLLNYSRYSRLALMVTARYMAEVFDWLYKGGSLDLEKFLKQRKVIKQFQKLELEKIKVKTDPTNMDVTCLYKLLYYTCDIPSENPEWNTAVKAGQKRSLGQILYRLRDIRNSVSHKEPGTLTQVSDENLNDLAKELEELLAEMLTLAGKECGKQDSVVAETICNMKADVVREQHADDGITVREFVTLGRQELLKRKEREFSYVEPHLVQNGKNTFDTVIPLSGLPSSRFRDGSQPQVIQVTGEAGAGKTSLCKALMAWWLMDDPKAKALADYHLLLDVTCAQVKSRDLHRYLHGMLPETTKLCDTASLTRLLREAKILWLIDGWDEATKDAPWLLQDLLQSRGESHIILATCRPGFSVTLTNQFIGQRIFYVSFARFQKEEMKELVRGKLPDVDNTFLKNFLDILHSFPNEEQDDFSNPLKLQLMARMYLMNCLPELLRQPSLVYIYHNMIERQRESLIVRCQKDSAPGEDVEQKIDAWLERLYKVSFDSARSDPSLLLTVKSVKNLSKECGVPEKLCLSSFLVCPSLFGVMAHSYAFYHDTQRCVFATRHLECCCKDDDNPEAKLRMVLDVDSCELENHMDPYLGIYDLVTQFLLVIRILLSRISCGWICNEVRQKSLCQALLRLAKKFVHIVKCDHLPTDRWIEASALRSRLVPVFLQVMEMWTRGLFHVSVSATFLVDLFASLLEGDEDPVRWLEVIRRCEVNEELARAVSRKIDGRLWVISDGDIRAATMLLKYITPEKVTVNVSDSKWLPQLHELLLRLSKSRVRLELNIQSHLRDLNSKDDSDSYLELICRPQAKCSLTIFSGHLSVSGLPLLSAARRLTSLNLRITQPNAVCKLTEVAPKLTQLNSLILIYDNKKFIVPDSFVDGSRGIFSQKLQVHLILPHLRENSVNMSVNFISRFSEQYLRLIVGNLDLKGVKNLVTGLENKAVIVDTFAINVYVEEYKMDISVNIGSLPMQTSMGDFLTRLHDLFKDPLRHMLFVKQM</sequence>
<evidence type="ECO:0000313" key="3">
    <source>
        <dbReference type="EMBL" id="MPC29435.1"/>
    </source>
</evidence>
<evidence type="ECO:0000259" key="2">
    <source>
        <dbReference type="PROSITE" id="PS50837"/>
    </source>
</evidence>
<dbReference type="PROSITE" id="PS50837">
    <property type="entry name" value="NACHT"/>
    <property type="match status" value="1"/>
</dbReference>
<dbReference type="SUPFAM" id="SSF52540">
    <property type="entry name" value="P-loop containing nucleoside triphosphate hydrolases"/>
    <property type="match status" value="1"/>
</dbReference>
<proteinExistence type="predicted"/>
<protein>
    <recommendedName>
        <fullName evidence="2">NACHT domain-containing protein</fullName>
    </recommendedName>
</protein>
<accession>A0A5B7E7X6</accession>
<keyword evidence="4" id="KW-1185">Reference proteome</keyword>
<feature type="coiled-coil region" evidence="1">
    <location>
        <begin position="129"/>
        <end position="156"/>
    </location>
</feature>
<comment type="caution">
    <text evidence="3">The sequence shown here is derived from an EMBL/GenBank/DDBJ whole genome shotgun (WGS) entry which is preliminary data.</text>
</comment>
<dbReference type="OrthoDB" id="120976at2759"/>
<reference evidence="3 4" key="1">
    <citation type="submission" date="2019-05" db="EMBL/GenBank/DDBJ databases">
        <title>Another draft genome of Portunus trituberculatus and its Hox gene families provides insights of decapod evolution.</title>
        <authorList>
            <person name="Jeong J.-H."/>
            <person name="Song I."/>
            <person name="Kim S."/>
            <person name="Choi T."/>
            <person name="Kim D."/>
            <person name="Ryu S."/>
            <person name="Kim W."/>
        </authorList>
    </citation>
    <scope>NUCLEOTIDE SEQUENCE [LARGE SCALE GENOMIC DNA]</scope>
    <source>
        <tissue evidence="3">Muscle</tissue>
    </source>
</reference>
<keyword evidence="1" id="KW-0175">Coiled coil</keyword>
<dbReference type="Proteomes" id="UP000324222">
    <property type="component" value="Unassembled WGS sequence"/>
</dbReference>